<evidence type="ECO:0000313" key="10">
    <source>
        <dbReference type="EMBL" id="SVA70453.1"/>
    </source>
</evidence>
<evidence type="ECO:0000256" key="6">
    <source>
        <dbReference type="ARBA" id="ARBA00022989"/>
    </source>
</evidence>
<keyword evidence="5" id="KW-0249">Electron transport</keyword>
<dbReference type="GO" id="GO:0005507">
    <property type="term" value="F:copper ion binding"/>
    <property type="evidence" value="ECO:0007669"/>
    <property type="project" value="InterPro"/>
</dbReference>
<gene>
    <name evidence="10" type="ORF">METZ01_LOCUS123307</name>
</gene>
<protein>
    <recommendedName>
        <fullName evidence="9">Cytochrome oxidase subunit II copper A binding domain-containing protein</fullName>
    </recommendedName>
</protein>
<proteinExistence type="inferred from homology"/>
<dbReference type="InterPro" id="IPR036257">
    <property type="entry name" value="Cyt_c_oxidase_su2_TM_sf"/>
</dbReference>
<dbReference type="Gene3D" id="2.60.40.420">
    <property type="entry name" value="Cupredoxins - blue copper proteins"/>
    <property type="match status" value="1"/>
</dbReference>
<keyword evidence="4 8" id="KW-0812">Transmembrane</keyword>
<feature type="transmembrane region" description="Helical" evidence="8">
    <location>
        <begin position="31"/>
        <end position="54"/>
    </location>
</feature>
<evidence type="ECO:0000256" key="7">
    <source>
        <dbReference type="ARBA" id="ARBA00023136"/>
    </source>
</evidence>
<sequence>MIEYLGKLSDHLGLPINSASHGLMIDNMIGWVHWLMFILFVGWGIYLIIAITKFSAKSNPKADYHGVQSHYYQYVEYGVIIFEAFLLIGLSIPLYSQIKTTLPSYNDAHKIRVIAQQFAWNIHYPGADGKFGATNIKLVDEESNPIGLDRNSSFGADDIVSINQMHLPVNKQVLIHLSSKDVIHSFGIPEMRIKQDAVPGMTIPFFFTPIMTSSEYLDKIKNSERYNPKGNYGFDEETWENFNDKSKNEFRGYQIACAQLCGNSHYKMRGFVTIDTEDEYIAWLTEQAEYLGEEGDDDDW</sequence>
<dbReference type="EMBL" id="UINC01017036">
    <property type="protein sequence ID" value="SVA70453.1"/>
    <property type="molecule type" value="Genomic_DNA"/>
</dbReference>
<keyword evidence="3" id="KW-0813">Transport</keyword>
<comment type="similarity">
    <text evidence="2">Belongs to the cytochrome c oxidase subunit 2 family.</text>
</comment>
<dbReference type="InterPro" id="IPR002429">
    <property type="entry name" value="CcO_II-like_C"/>
</dbReference>
<dbReference type="InterPro" id="IPR045187">
    <property type="entry name" value="CcO_II"/>
</dbReference>
<dbReference type="Pfam" id="PF00116">
    <property type="entry name" value="COX2"/>
    <property type="match status" value="1"/>
</dbReference>
<evidence type="ECO:0000256" key="1">
    <source>
        <dbReference type="ARBA" id="ARBA00004141"/>
    </source>
</evidence>
<dbReference type="PANTHER" id="PTHR22888">
    <property type="entry name" value="CYTOCHROME C OXIDASE, SUBUNIT II"/>
    <property type="match status" value="1"/>
</dbReference>
<dbReference type="PANTHER" id="PTHR22888:SF9">
    <property type="entry name" value="CYTOCHROME C OXIDASE SUBUNIT 2"/>
    <property type="match status" value="1"/>
</dbReference>
<dbReference type="PROSITE" id="PS50857">
    <property type="entry name" value="COX2_CUA"/>
    <property type="match status" value="1"/>
</dbReference>
<reference evidence="10" key="1">
    <citation type="submission" date="2018-05" db="EMBL/GenBank/DDBJ databases">
        <authorList>
            <person name="Lanie J.A."/>
            <person name="Ng W.-L."/>
            <person name="Kazmierczak K.M."/>
            <person name="Andrzejewski T.M."/>
            <person name="Davidsen T.M."/>
            <person name="Wayne K.J."/>
            <person name="Tettelin H."/>
            <person name="Glass J.I."/>
            <person name="Rusch D."/>
            <person name="Podicherti R."/>
            <person name="Tsui H.-C.T."/>
            <person name="Winkler M.E."/>
        </authorList>
    </citation>
    <scope>NUCLEOTIDE SEQUENCE</scope>
</reference>
<evidence type="ECO:0000256" key="8">
    <source>
        <dbReference type="SAM" id="Phobius"/>
    </source>
</evidence>
<dbReference type="GO" id="GO:0042773">
    <property type="term" value="P:ATP synthesis coupled electron transport"/>
    <property type="evidence" value="ECO:0007669"/>
    <property type="project" value="TreeGrafter"/>
</dbReference>
<dbReference type="SUPFAM" id="SSF49503">
    <property type="entry name" value="Cupredoxins"/>
    <property type="match status" value="1"/>
</dbReference>
<dbReference type="Gene3D" id="1.10.287.90">
    <property type="match status" value="1"/>
</dbReference>
<evidence type="ECO:0000256" key="4">
    <source>
        <dbReference type="ARBA" id="ARBA00022692"/>
    </source>
</evidence>
<keyword evidence="6 8" id="KW-1133">Transmembrane helix</keyword>
<dbReference type="GO" id="GO:0004129">
    <property type="term" value="F:cytochrome-c oxidase activity"/>
    <property type="evidence" value="ECO:0007669"/>
    <property type="project" value="InterPro"/>
</dbReference>
<dbReference type="GO" id="GO:0016020">
    <property type="term" value="C:membrane"/>
    <property type="evidence" value="ECO:0007669"/>
    <property type="project" value="UniProtKB-SubCell"/>
</dbReference>
<evidence type="ECO:0000256" key="3">
    <source>
        <dbReference type="ARBA" id="ARBA00022448"/>
    </source>
</evidence>
<evidence type="ECO:0000256" key="2">
    <source>
        <dbReference type="ARBA" id="ARBA00007866"/>
    </source>
</evidence>
<organism evidence="10">
    <name type="scientific">marine metagenome</name>
    <dbReference type="NCBI Taxonomy" id="408172"/>
    <lineage>
        <taxon>unclassified sequences</taxon>
        <taxon>metagenomes</taxon>
        <taxon>ecological metagenomes</taxon>
    </lineage>
</organism>
<name>A0A381Y1U6_9ZZZZ</name>
<accession>A0A381Y1U6</accession>
<evidence type="ECO:0000259" key="9">
    <source>
        <dbReference type="PROSITE" id="PS50857"/>
    </source>
</evidence>
<feature type="transmembrane region" description="Helical" evidence="8">
    <location>
        <begin position="74"/>
        <end position="95"/>
    </location>
</feature>
<dbReference type="InterPro" id="IPR008972">
    <property type="entry name" value="Cupredoxin"/>
</dbReference>
<evidence type="ECO:0000256" key="5">
    <source>
        <dbReference type="ARBA" id="ARBA00022982"/>
    </source>
</evidence>
<feature type="domain" description="Cytochrome oxidase subunit II copper A binding" evidence="9">
    <location>
        <begin position="106"/>
        <end position="286"/>
    </location>
</feature>
<dbReference type="AlphaFoldDB" id="A0A381Y1U6"/>
<keyword evidence="7 8" id="KW-0472">Membrane</keyword>
<comment type="subcellular location">
    <subcellularLocation>
        <location evidence="1">Membrane</location>
        <topology evidence="1">Multi-pass membrane protein</topology>
    </subcellularLocation>
</comment>